<keyword evidence="2" id="KW-1185">Reference proteome</keyword>
<dbReference type="InParanoid" id="A0A6P8ZZH6"/>
<name>A0A6P8ZZH6_THRPL</name>
<organism evidence="3">
    <name type="scientific">Thrips palmi</name>
    <name type="common">Melon thrips</name>
    <dbReference type="NCBI Taxonomy" id="161013"/>
    <lineage>
        <taxon>Eukaryota</taxon>
        <taxon>Metazoa</taxon>
        <taxon>Ecdysozoa</taxon>
        <taxon>Arthropoda</taxon>
        <taxon>Hexapoda</taxon>
        <taxon>Insecta</taxon>
        <taxon>Pterygota</taxon>
        <taxon>Neoptera</taxon>
        <taxon>Paraneoptera</taxon>
        <taxon>Thysanoptera</taxon>
        <taxon>Terebrantia</taxon>
        <taxon>Thripoidea</taxon>
        <taxon>Thripidae</taxon>
        <taxon>Thrips</taxon>
    </lineage>
</organism>
<dbReference type="AlphaFoldDB" id="A0A6P8ZZH6"/>
<dbReference type="KEGG" id="tpal:117651140"/>
<sequence length="128" mass="14990">METLLVDLAWLGLAVGFYVSEVDRLLSTPPEMHVLCDFLDSFLDKMGERTSFGMDKVAFLHPPTEGKRIHELQQLLDDHVEDLRHTLEDILSLLHPDSWEYGLTNSLFQFSIWVHVNKKFVPWRPWLQ</sequence>
<evidence type="ECO:0000313" key="2">
    <source>
        <dbReference type="Proteomes" id="UP000515158"/>
    </source>
</evidence>
<feature type="chain" id="PRO_5028006659" evidence="1">
    <location>
        <begin position="17"/>
        <end position="128"/>
    </location>
</feature>
<evidence type="ECO:0000313" key="3">
    <source>
        <dbReference type="RefSeq" id="XP_034250832.1"/>
    </source>
</evidence>
<proteinExistence type="predicted"/>
<dbReference type="GeneID" id="117651140"/>
<feature type="signal peptide" evidence="1">
    <location>
        <begin position="1"/>
        <end position="16"/>
    </location>
</feature>
<dbReference type="RefSeq" id="XP_034250832.1">
    <property type="nucleotide sequence ID" value="XM_034394941.1"/>
</dbReference>
<evidence type="ECO:0000256" key="1">
    <source>
        <dbReference type="SAM" id="SignalP"/>
    </source>
</evidence>
<accession>A0A6P8ZZH6</accession>
<gene>
    <name evidence="3" type="primary">LOC117651140</name>
</gene>
<dbReference type="Proteomes" id="UP000515158">
    <property type="component" value="Unplaced"/>
</dbReference>
<protein>
    <submittedName>
        <fullName evidence="3">Uncharacterized protein LOC117651140</fullName>
    </submittedName>
</protein>
<reference evidence="3" key="1">
    <citation type="submission" date="2025-08" db="UniProtKB">
        <authorList>
            <consortium name="RefSeq"/>
        </authorList>
    </citation>
    <scope>IDENTIFICATION</scope>
    <source>
        <tissue evidence="3">Total insect</tissue>
    </source>
</reference>
<keyword evidence="1" id="KW-0732">Signal</keyword>